<evidence type="ECO:0000256" key="1">
    <source>
        <dbReference type="SAM" id="Phobius"/>
    </source>
</evidence>
<evidence type="ECO:0000313" key="3">
    <source>
        <dbReference type="Proteomes" id="UP001164746"/>
    </source>
</evidence>
<protein>
    <submittedName>
        <fullName evidence="2">Uncharacterized protein</fullName>
    </submittedName>
</protein>
<organism evidence="2 3">
    <name type="scientific">Mya arenaria</name>
    <name type="common">Soft-shell clam</name>
    <dbReference type="NCBI Taxonomy" id="6604"/>
    <lineage>
        <taxon>Eukaryota</taxon>
        <taxon>Metazoa</taxon>
        <taxon>Spiralia</taxon>
        <taxon>Lophotrochozoa</taxon>
        <taxon>Mollusca</taxon>
        <taxon>Bivalvia</taxon>
        <taxon>Autobranchia</taxon>
        <taxon>Heteroconchia</taxon>
        <taxon>Euheterodonta</taxon>
        <taxon>Imparidentia</taxon>
        <taxon>Neoheterodontei</taxon>
        <taxon>Myida</taxon>
        <taxon>Myoidea</taxon>
        <taxon>Myidae</taxon>
        <taxon>Mya</taxon>
    </lineage>
</organism>
<proteinExistence type="predicted"/>
<feature type="transmembrane region" description="Helical" evidence="1">
    <location>
        <begin position="588"/>
        <end position="615"/>
    </location>
</feature>
<evidence type="ECO:0000313" key="2">
    <source>
        <dbReference type="EMBL" id="WAR11161.1"/>
    </source>
</evidence>
<feature type="transmembrane region" description="Helical" evidence="1">
    <location>
        <begin position="657"/>
        <end position="677"/>
    </location>
</feature>
<accession>A0ABY7EQR5</accession>
<keyword evidence="1" id="KW-1133">Transmembrane helix</keyword>
<keyword evidence="1" id="KW-0472">Membrane</keyword>
<dbReference type="Proteomes" id="UP001164746">
    <property type="component" value="Chromosome 7"/>
</dbReference>
<keyword evidence="1" id="KW-0812">Transmembrane</keyword>
<feature type="transmembrane region" description="Helical" evidence="1">
    <location>
        <begin position="547"/>
        <end position="568"/>
    </location>
</feature>
<gene>
    <name evidence="2" type="ORF">MAR_036237</name>
</gene>
<keyword evidence="3" id="KW-1185">Reference proteome</keyword>
<feature type="transmembrane region" description="Helical" evidence="1">
    <location>
        <begin position="698"/>
        <end position="716"/>
    </location>
</feature>
<name>A0ABY7EQR5_MYAAR</name>
<dbReference type="EMBL" id="CP111018">
    <property type="protein sequence ID" value="WAR11161.1"/>
    <property type="molecule type" value="Genomic_DNA"/>
</dbReference>
<reference evidence="2" key="1">
    <citation type="submission" date="2022-11" db="EMBL/GenBank/DDBJ databases">
        <title>Centuries of genome instability and evolution in soft-shell clam transmissible cancer (bioRxiv).</title>
        <authorList>
            <person name="Hart S.F.M."/>
            <person name="Yonemitsu M.A."/>
            <person name="Giersch R.M."/>
            <person name="Beal B.F."/>
            <person name="Arriagada G."/>
            <person name="Davis B.W."/>
            <person name="Ostrander E.A."/>
            <person name="Goff S.P."/>
            <person name="Metzger M.J."/>
        </authorList>
    </citation>
    <scope>NUCLEOTIDE SEQUENCE</scope>
    <source>
        <strain evidence="2">MELC-2E11</strain>
        <tissue evidence="2">Siphon/mantle</tissue>
    </source>
</reference>
<sequence>MACSQELGGENYAKLCQIQAVVVEVLKALLVKETSTNGNTIDQLMFAQKRKILSSDIGRRFSSVLFPQGNQATDLDDWDLTLFCFILRSVCTLPPTQDCDVNDVRLTRNAIHHLPKPIISDRDYLKFANVFKTFIANALNYLNDQHLKAEINQQVDEAERPVSKQVIKAFDVAHKLYLKDKSIFEDLKEHTNGNTNEIREDLKDLKAVLSTLPKEFMSLLNPPGEVSFKLLLRNCSPKAESEISEELVRLFEEEIGRTEGLSFSDDVSTQLNDAVRTILKRLQNKGADPTHATNGCVCIFVRFNDFTSYMDFLEDTVDGKLIEIATQLQTSLRRCYENDDLKVEIAMNSEQMSFCFEDTLECLKNVCAKINSAEKHSKKVGLNMDLSGPSKFTESDMIMSTFESELHKMSDLYLSSGEEEKCQQALKSAIAKLAISDICIDERTEQLKPANRDVLSLLKSLQVDEIIKQTEYDCEDIFVFDQIDEDKYQYRYEPELINKVVTAIVKLRDDALLMQESVIAEKNKRFGSYGTRNSSLSLTGDARRLPVLPVVLVVTFVITFLAITVPVFTQSKTPGKMEAADTIKKSLLLIGLMIVVMIAKKILAITTSFLGLVGFRDFFMKRSVSGFEHREMKAKAEIGSYGTRNSSLSLTGDARRLPVLPVVLVVTFVITFLAITVPVFTQSKTPGKMEAADTIKKSLLLIGLMIVFMIGLMIGAMIGKKILAITTSFLGLVSFRDFFMKRSVSGFEHREMKAKAEIGQMKDPYSFYQIMDSEFSTFVSYVDKLYDTLQDVKNSIGMPMSYFNCIYTEKKAKRRLEDVTMSWEALKELATSPSGKTHYLR</sequence>